<comment type="similarity">
    <text evidence="2">Belongs to the nucleobase:cation symporter-2 (NCS2) (TC 2.A.40) family.</text>
</comment>
<feature type="transmembrane region" description="Helical" evidence="7">
    <location>
        <begin position="305"/>
        <end position="326"/>
    </location>
</feature>
<feature type="transmembrane region" description="Helical" evidence="7">
    <location>
        <begin position="158"/>
        <end position="176"/>
    </location>
</feature>
<reference evidence="9" key="1">
    <citation type="journal article" date="2016" name="Genome Announc.">
        <title>Complete genome sequence of Alkaliphilus metalliredigens strain QYMF, an alkaliphilic and metal-reducing bacterium isolated from borax-contaminated leachate ponds.</title>
        <authorList>
            <person name="Hwang C."/>
            <person name="Copeland A."/>
            <person name="Lucas S."/>
            <person name="Lapidus A."/>
            <person name="Barry K."/>
            <person name="Detter J.C."/>
            <person name="Glavina Del Rio T."/>
            <person name="Hammon N."/>
            <person name="Israni S."/>
            <person name="Dalin E."/>
            <person name="Tice H."/>
            <person name="Pitluck S."/>
            <person name="Chertkov O."/>
            <person name="Brettin T."/>
            <person name="Bruce D."/>
            <person name="Han C."/>
            <person name="Schmutz J."/>
            <person name="Larimer F."/>
            <person name="Land M.L."/>
            <person name="Hauser L."/>
            <person name="Kyrpides N."/>
            <person name="Mikhailova N."/>
            <person name="Ye Q."/>
            <person name="Zhou J."/>
            <person name="Richardson P."/>
            <person name="Fields M.W."/>
        </authorList>
    </citation>
    <scope>NUCLEOTIDE SEQUENCE [LARGE SCALE GENOMIC DNA]</scope>
    <source>
        <strain evidence="9">QYMF</strain>
    </source>
</reference>
<keyword evidence="6 7" id="KW-0472">Membrane</keyword>
<keyword evidence="5 7" id="KW-1133">Transmembrane helix</keyword>
<evidence type="ECO:0000256" key="6">
    <source>
        <dbReference type="ARBA" id="ARBA00023136"/>
    </source>
</evidence>
<evidence type="ECO:0000256" key="3">
    <source>
        <dbReference type="ARBA" id="ARBA00022448"/>
    </source>
</evidence>
<evidence type="ECO:0000313" key="8">
    <source>
        <dbReference type="EMBL" id="ABR47861.1"/>
    </source>
</evidence>
<sequence length="425" mass="44356">MSESTIKKTTVQVKESSNLFQLSKKVILALQHLIAMFGATVLVPMLTGFDPAVALIAAGAGTLLFHAVTKGKVPVFLGSSFAFIPVVITVRETYNGDLSYAQGGIIVAGIIYILMSLLIKKVGVKNITKFLPAQVVGPMIMVIGLSLVPVAIDMSSNHFAIALLTLGTALVINFTAKGFIRQLSILIAVVVGYVVSLQLGLVDTAVMREASLVAMPNFSTPKFEIGAIMVIAPIVLAVFMEHIGDITTNGEVVGQNFIEEPGLNRTLLGDGLATLFAGFIGGPANTTYGENTGVLAITKNYDPSILRLAAVFAIILGFVAKVGGFLSSIPVAVMGGISLMLFSMIAIVGVKTIKNSETALNGKNIIIIATILILGLGSDYIGGALNMTVGIPIPFAQGIAITGLSFAGLVGVLLNVVLNRNEQQA</sequence>
<feature type="transmembrane region" description="Helical" evidence="7">
    <location>
        <begin position="100"/>
        <end position="119"/>
    </location>
</feature>
<keyword evidence="4 7" id="KW-0812">Transmembrane</keyword>
<organism evidence="8 9">
    <name type="scientific">Alkaliphilus metalliredigens (strain QYMF)</name>
    <dbReference type="NCBI Taxonomy" id="293826"/>
    <lineage>
        <taxon>Bacteria</taxon>
        <taxon>Bacillati</taxon>
        <taxon>Bacillota</taxon>
        <taxon>Clostridia</taxon>
        <taxon>Peptostreptococcales</taxon>
        <taxon>Natronincolaceae</taxon>
        <taxon>Alkaliphilus</taxon>
    </lineage>
</organism>
<proteinExistence type="inferred from homology"/>
<dbReference type="STRING" id="293826.Amet_1684"/>
<feature type="transmembrane region" description="Helical" evidence="7">
    <location>
        <begin position="26"/>
        <end position="46"/>
    </location>
</feature>
<dbReference type="AlphaFoldDB" id="A6TNU3"/>
<dbReference type="OrthoDB" id="9779092at2"/>
<evidence type="ECO:0000256" key="1">
    <source>
        <dbReference type="ARBA" id="ARBA00004141"/>
    </source>
</evidence>
<dbReference type="PANTHER" id="PTHR42810">
    <property type="entry name" value="PURINE PERMEASE C1399.01C-RELATED"/>
    <property type="match status" value="1"/>
</dbReference>
<evidence type="ECO:0000313" key="9">
    <source>
        <dbReference type="Proteomes" id="UP000001572"/>
    </source>
</evidence>
<feature type="transmembrane region" description="Helical" evidence="7">
    <location>
        <begin position="222"/>
        <end position="240"/>
    </location>
</feature>
<dbReference type="Proteomes" id="UP000001572">
    <property type="component" value="Chromosome"/>
</dbReference>
<dbReference type="NCBIfam" id="TIGR00801">
    <property type="entry name" value="ncs2"/>
    <property type="match status" value="1"/>
</dbReference>
<dbReference type="KEGG" id="amt:Amet_1684"/>
<dbReference type="RefSeq" id="WP_012062899.1">
    <property type="nucleotide sequence ID" value="NC_009633.1"/>
</dbReference>
<feature type="transmembrane region" description="Helical" evidence="7">
    <location>
        <begin position="131"/>
        <end position="152"/>
    </location>
</feature>
<dbReference type="Pfam" id="PF00860">
    <property type="entry name" value="Xan_ur_permease"/>
    <property type="match status" value="1"/>
</dbReference>
<feature type="transmembrane region" description="Helical" evidence="7">
    <location>
        <begin position="52"/>
        <end position="68"/>
    </location>
</feature>
<dbReference type="InterPro" id="IPR006043">
    <property type="entry name" value="NCS2"/>
</dbReference>
<dbReference type="GO" id="GO:0042907">
    <property type="term" value="F:xanthine transmembrane transporter activity"/>
    <property type="evidence" value="ECO:0007669"/>
    <property type="project" value="TreeGrafter"/>
</dbReference>
<gene>
    <name evidence="8" type="ordered locus">Amet_1684</name>
</gene>
<dbReference type="InterPro" id="IPR006042">
    <property type="entry name" value="Xan_ur_permease"/>
</dbReference>
<protein>
    <submittedName>
        <fullName evidence="8">Uracil-xanthine permease</fullName>
    </submittedName>
</protein>
<accession>A6TNU3</accession>
<feature type="transmembrane region" description="Helical" evidence="7">
    <location>
        <begin position="75"/>
        <end position="94"/>
    </location>
</feature>
<evidence type="ECO:0000256" key="5">
    <source>
        <dbReference type="ARBA" id="ARBA00022989"/>
    </source>
</evidence>
<dbReference type="GO" id="GO:0005886">
    <property type="term" value="C:plasma membrane"/>
    <property type="evidence" value="ECO:0007669"/>
    <property type="project" value="TreeGrafter"/>
</dbReference>
<dbReference type="EMBL" id="CP000724">
    <property type="protein sequence ID" value="ABR47861.1"/>
    <property type="molecule type" value="Genomic_DNA"/>
</dbReference>
<feature type="transmembrane region" description="Helical" evidence="7">
    <location>
        <begin position="365"/>
        <end position="383"/>
    </location>
</feature>
<dbReference type="eggNOG" id="COG2233">
    <property type="taxonomic scope" value="Bacteria"/>
</dbReference>
<dbReference type="PANTHER" id="PTHR42810:SF2">
    <property type="entry name" value="PURINE PERMEASE C1399.01C-RELATED"/>
    <property type="match status" value="1"/>
</dbReference>
<feature type="transmembrane region" description="Helical" evidence="7">
    <location>
        <begin position="183"/>
        <end position="202"/>
    </location>
</feature>
<feature type="transmembrane region" description="Helical" evidence="7">
    <location>
        <begin position="332"/>
        <end position="353"/>
    </location>
</feature>
<evidence type="ECO:0000256" key="7">
    <source>
        <dbReference type="SAM" id="Phobius"/>
    </source>
</evidence>
<comment type="subcellular location">
    <subcellularLocation>
        <location evidence="1">Membrane</location>
        <topology evidence="1">Multi-pass membrane protein</topology>
    </subcellularLocation>
</comment>
<name>A6TNU3_ALKMQ</name>
<evidence type="ECO:0000256" key="2">
    <source>
        <dbReference type="ARBA" id="ARBA00008821"/>
    </source>
</evidence>
<dbReference type="HOGENOM" id="CLU_017959_1_2_9"/>
<feature type="transmembrane region" description="Helical" evidence="7">
    <location>
        <begin position="395"/>
        <end position="418"/>
    </location>
</feature>
<keyword evidence="9" id="KW-1185">Reference proteome</keyword>
<evidence type="ECO:0000256" key="4">
    <source>
        <dbReference type="ARBA" id="ARBA00022692"/>
    </source>
</evidence>
<keyword evidence="3" id="KW-0813">Transport</keyword>
<dbReference type="PROSITE" id="PS01116">
    <property type="entry name" value="XANTH_URACIL_PERMASE"/>
    <property type="match status" value="1"/>
</dbReference>